<evidence type="ECO:0000256" key="1">
    <source>
        <dbReference type="SAM" id="MobiDB-lite"/>
    </source>
</evidence>
<feature type="region of interest" description="Disordered" evidence="1">
    <location>
        <begin position="299"/>
        <end position="327"/>
    </location>
</feature>
<evidence type="ECO:0000313" key="2">
    <source>
        <dbReference type="EMBL" id="KAH3844671.1"/>
    </source>
</evidence>
<accession>A0A9D4KRT0</accession>
<dbReference type="Proteomes" id="UP000828390">
    <property type="component" value="Unassembled WGS sequence"/>
</dbReference>
<proteinExistence type="predicted"/>
<dbReference type="EMBL" id="JAIWYP010000003">
    <property type="protein sequence ID" value="KAH3844671.1"/>
    <property type="molecule type" value="Genomic_DNA"/>
</dbReference>
<sequence>MEEHIHNGGEEWGERGYNMMFKKMGRGYNEPRAVLTFVNTNWRNVSEYSHKFSFSNFQVSHEPRAVLTFVNTNVRVEEPRAVLTFVNTNVSERGDHYIKSRTSRRLPDSLRQCQDRIDACRRLPGSLRRCQDRLGTCTRIPYSLRRCQTVSQTGGAHAGDSQTVCDVLDGAKTILAPAGDPDTVYDGARKSLRPAMHLQETPRLSATVRKPRLPDSLRRCQTVFLIGEAAAGDFEAVCHGTKTVCEPVGDSQTIFDGANAVWKPAGDSQTVFDAVSKFPDRRVTRRRLLDSLRRCQDRLGSRRRLPGGARSLRDRQGTFGRIPDSPGTSRILKDGLRRCQYRLDRRGTLSRPQESVRRCQTVSQTGGAHARDSHTFCDEPRPSGQLQETPRQSVKVPDSLSLCRRLFGNLLHVPRRSLNRRRLFGSLVQVPRRSERLSDTVWESPAGVRTVLAPS</sequence>
<dbReference type="AlphaFoldDB" id="A0A9D4KRT0"/>
<protein>
    <submittedName>
        <fullName evidence="2">Uncharacterized protein</fullName>
    </submittedName>
</protein>
<organism evidence="2 3">
    <name type="scientific">Dreissena polymorpha</name>
    <name type="common">Zebra mussel</name>
    <name type="synonym">Mytilus polymorpha</name>
    <dbReference type="NCBI Taxonomy" id="45954"/>
    <lineage>
        <taxon>Eukaryota</taxon>
        <taxon>Metazoa</taxon>
        <taxon>Spiralia</taxon>
        <taxon>Lophotrochozoa</taxon>
        <taxon>Mollusca</taxon>
        <taxon>Bivalvia</taxon>
        <taxon>Autobranchia</taxon>
        <taxon>Heteroconchia</taxon>
        <taxon>Euheterodonta</taxon>
        <taxon>Imparidentia</taxon>
        <taxon>Neoheterodontei</taxon>
        <taxon>Myida</taxon>
        <taxon>Dreissenoidea</taxon>
        <taxon>Dreissenidae</taxon>
        <taxon>Dreissena</taxon>
    </lineage>
</organism>
<evidence type="ECO:0000313" key="3">
    <source>
        <dbReference type="Proteomes" id="UP000828390"/>
    </source>
</evidence>
<reference evidence="2" key="2">
    <citation type="submission" date="2020-11" db="EMBL/GenBank/DDBJ databases">
        <authorList>
            <person name="McCartney M.A."/>
            <person name="Auch B."/>
            <person name="Kono T."/>
            <person name="Mallez S."/>
            <person name="Becker A."/>
            <person name="Gohl D.M."/>
            <person name="Silverstein K.A.T."/>
            <person name="Koren S."/>
            <person name="Bechman K.B."/>
            <person name="Herman A."/>
            <person name="Abrahante J.E."/>
            <person name="Garbe J."/>
        </authorList>
    </citation>
    <scope>NUCLEOTIDE SEQUENCE</scope>
    <source>
        <strain evidence="2">Duluth1</strain>
        <tissue evidence="2">Whole animal</tissue>
    </source>
</reference>
<gene>
    <name evidence="2" type="ORF">DPMN_086931</name>
</gene>
<name>A0A9D4KRT0_DREPO</name>
<comment type="caution">
    <text evidence="2">The sequence shown here is derived from an EMBL/GenBank/DDBJ whole genome shotgun (WGS) entry which is preliminary data.</text>
</comment>
<reference evidence="2" key="1">
    <citation type="journal article" date="2019" name="bioRxiv">
        <title>The Genome of the Zebra Mussel, Dreissena polymorpha: A Resource for Invasive Species Research.</title>
        <authorList>
            <person name="McCartney M.A."/>
            <person name="Auch B."/>
            <person name="Kono T."/>
            <person name="Mallez S."/>
            <person name="Zhang Y."/>
            <person name="Obille A."/>
            <person name="Becker A."/>
            <person name="Abrahante J.E."/>
            <person name="Garbe J."/>
            <person name="Badalamenti J.P."/>
            <person name="Herman A."/>
            <person name="Mangelson H."/>
            <person name="Liachko I."/>
            <person name="Sullivan S."/>
            <person name="Sone E.D."/>
            <person name="Koren S."/>
            <person name="Silverstein K.A.T."/>
            <person name="Beckman K.B."/>
            <person name="Gohl D.M."/>
        </authorList>
    </citation>
    <scope>NUCLEOTIDE SEQUENCE</scope>
    <source>
        <strain evidence="2">Duluth1</strain>
        <tissue evidence="2">Whole animal</tissue>
    </source>
</reference>
<keyword evidence="3" id="KW-1185">Reference proteome</keyword>